<accession>A0ABU5Q538</accession>
<evidence type="ECO:0000313" key="2">
    <source>
        <dbReference type="EMBL" id="MEA5137873.1"/>
    </source>
</evidence>
<dbReference type="EMBL" id="JAYFUM010000001">
    <property type="protein sequence ID" value="MEA5137873.1"/>
    <property type="molecule type" value="Genomic_DNA"/>
</dbReference>
<name>A0ABU5Q538_9BACT</name>
<evidence type="ECO:0000313" key="3">
    <source>
        <dbReference type="Proteomes" id="UP001302949"/>
    </source>
</evidence>
<evidence type="ECO:0000256" key="1">
    <source>
        <dbReference type="SAM" id="SignalP"/>
    </source>
</evidence>
<organism evidence="2 3">
    <name type="scientific">Arcicella rigui</name>
    <dbReference type="NCBI Taxonomy" id="797020"/>
    <lineage>
        <taxon>Bacteria</taxon>
        <taxon>Pseudomonadati</taxon>
        <taxon>Bacteroidota</taxon>
        <taxon>Cytophagia</taxon>
        <taxon>Cytophagales</taxon>
        <taxon>Flectobacillaceae</taxon>
        <taxon>Arcicella</taxon>
    </lineage>
</organism>
<sequence length="130" mass="15088">MKRIILLMSLISFGVLAQKPKLNELKDAKNHAGCYVLKGNNGTIANLSETDEQGNDVAIFNLTGKDEYFKVIKGTKYYPMAFSNEKYQIYVHQRFLKKERGTCLDYYRYNIKVVFQGKSYFYQYKGFCGC</sequence>
<dbReference type="RefSeq" id="WP_323295037.1">
    <property type="nucleotide sequence ID" value="NZ_JAYFUM010000001.1"/>
</dbReference>
<dbReference type="Proteomes" id="UP001302949">
    <property type="component" value="Unassembled WGS sequence"/>
</dbReference>
<keyword evidence="1" id="KW-0732">Signal</keyword>
<protein>
    <submittedName>
        <fullName evidence="2">Uncharacterized protein</fullName>
    </submittedName>
</protein>
<proteinExistence type="predicted"/>
<feature type="chain" id="PRO_5045608405" evidence="1">
    <location>
        <begin position="18"/>
        <end position="130"/>
    </location>
</feature>
<gene>
    <name evidence="2" type="ORF">VB248_01935</name>
</gene>
<keyword evidence="3" id="KW-1185">Reference proteome</keyword>
<comment type="caution">
    <text evidence="2">The sequence shown here is derived from an EMBL/GenBank/DDBJ whole genome shotgun (WGS) entry which is preliminary data.</text>
</comment>
<reference evidence="2 3" key="1">
    <citation type="submission" date="2023-12" db="EMBL/GenBank/DDBJ databases">
        <title>Novel species of the genus Arcicella isolated from rivers.</title>
        <authorList>
            <person name="Lu H."/>
        </authorList>
    </citation>
    <scope>NUCLEOTIDE SEQUENCE [LARGE SCALE GENOMIC DNA]</scope>
    <source>
        <strain evidence="2 3">KCTC 23307</strain>
    </source>
</reference>
<feature type="signal peptide" evidence="1">
    <location>
        <begin position="1"/>
        <end position="17"/>
    </location>
</feature>